<accession>A0ABS2N485</accession>
<keyword evidence="1" id="KW-0175">Coiled coil</keyword>
<evidence type="ECO:0000256" key="1">
    <source>
        <dbReference type="SAM" id="Coils"/>
    </source>
</evidence>
<proteinExistence type="predicted"/>
<evidence type="ECO:0000313" key="3">
    <source>
        <dbReference type="Proteomes" id="UP001296943"/>
    </source>
</evidence>
<gene>
    <name evidence="2" type="ORF">JOC48_003469</name>
</gene>
<feature type="coiled-coil region" evidence="1">
    <location>
        <begin position="945"/>
        <end position="982"/>
    </location>
</feature>
<feature type="coiled-coil region" evidence="1">
    <location>
        <begin position="813"/>
        <end position="854"/>
    </location>
</feature>
<comment type="caution">
    <text evidence="2">The sequence shown here is derived from an EMBL/GenBank/DDBJ whole genome shotgun (WGS) entry which is preliminary data.</text>
</comment>
<organism evidence="2 3">
    <name type="scientific">Aquibacillus albus</name>
    <dbReference type="NCBI Taxonomy" id="1168171"/>
    <lineage>
        <taxon>Bacteria</taxon>
        <taxon>Bacillati</taxon>
        <taxon>Bacillota</taxon>
        <taxon>Bacilli</taxon>
        <taxon>Bacillales</taxon>
        <taxon>Bacillaceae</taxon>
        <taxon>Aquibacillus</taxon>
    </lineage>
</organism>
<dbReference type="Proteomes" id="UP001296943">
    <property type="component" value="Unassembled WGS sequence"/>
</dbReference>
<dbReference type="EMBL" id="JAFBDR010000023">
    <property type="protein sequence ID" value="MBM7572937.1"/>
    <property type="molecule type" value="Genomic_DNA"/>
</dbReference>
<feature type="coiled-coil region" evidence="1">
    <location>
        <begin position="578"/>
        <end position="619"/>
    </location>
</feature>
<feature type="coiled-coil region" evidence="1">
    <location>
        <begin position="346"/>
        <end position="373"/>
    </location>
</feature>
<feature type="coiled-coil region" evidence="1">
    <location>
        <begin position="264"/>
        <end position="319"/>
    </location>
</feature>
<feature type="coiled-coil region" evidence="1">
    <location>
        <begin position="422"/>
        <end position="517"/>
    </location>
</feature>
<sequence length="1469" mass="171413">MATINAVKLCNINIDGGDKLIPYNTFSFKGLQSLFILENGGGKTTFIHLLLQVVLPNTSSGKRSLDETLEQGKNGFIIVEWKLDDKGDQRLITGFSFENRKEAGSGKSSLRFYTYTIEYPRGKFSINDLPVYAEENGRKYVTSYEIFRDKVKNITKVPTTVYNSKKVKEYQAVLREQGVIPEEWENIKKINVSEGAADAFFEKTDTVPKLLDRLFIPSLEKAMFSEDKNGTTLTDAFYKFQENLLKIPDIQKNIKDFAVVEDNIEEVIQSVEKYESAKKEKNEKKDYLLKLSETFNHSIQAAKEAILLKQRELSELNKESADLDWKIESFESFKQKAEIINVKKGLVDLKEELELLKTSKDEANRTMRELKAMRAYNRQSELLIKHKSLLSSIENLEKKDVELKGLLEQRHEEASYSWIIHEEELKHKIEKVNNEVLSISDELKNQESKKDELSDEAKKLSEKRVKIEYRVEELQKSKELLLSWFDEWELLNPQECLEKSQEELEALLERKKSYSNDINNGHEKIGNLKDELNDRKIQKIDTKNSIEAAENKLGDYYVHKDKLSSWLSSFGSRVPSNQNELDEVLMSLRNELADKESELEKYSNEVRVIEEELVRLKDTPYFVPNNQIEGVKRYLDKRNIFVVLGSEWLSDQDLSESEKTEILNKLPLLPYSVLVESSQIKDIPKEMNRVEWKSLSPIIFIDKEELLRAQETGNYIENLNLVTSHENTWVYQSIDVNLFVGKDKIEELIERNEELLIRAQNVVKEVKGKHSNCRKVIEVTEDFFSSYSFEYESSAVNVLNQLKEKRFALKEGIESLKVSLVTLSDNIEQWKEELEVVESELKDAEDKQRKVKEFVDKSADEPMHSRQLKEIAVRDGAIEKEQGEIKVRMQKISDKITELNKNENRLVMERQQHNEDQKKFGWKGKQIYGPSIDYQLAKGLYESSREDLNREYKELKGIQDSLEDCKKGIEREEDDIKENEIEDSWLESNKRNVTYNEIVKARELERSYKDKIEPLEQRKNDVNGELNKLEGALGNNLKSIKDKYDKEAYRYTDDREYHKFVFLQGELEDKRGVLIEDIDNLESKEIAYDKCYEVLKSNLPEIVPGIVAPLDTFDCEVEQLISFTNQQISEFKKLFTGLKSAEDLVKSKFINFKALLEGTDNSKIKQLAKQFDLLLAEERLFDSNYVIDKFTRVLEASNLYKEQLEQTKVEVEKDRKELIEMALNRVGAIYDRIIEMPKSSRLSLYGRELQAIRLKWDRLLDEDAKNHMSRHIEDVVGDINRRLNEGAGQEEIQRYIQSQLDTRELMKCYAPFHQCQIEIYKPKKEQVMRDKNKRIEYAPWEIAVKWSGGEQYTVYMTMFMVYIMHVRRAEAGRDREPFTIIVDNPFGKASNDHVVDPILETAKKNNIQLISLTAHDTPRIISKFPVVYSNVYNYEPNTKTEILESTFKETLETFKYINEDELVEQGSLV</sequence>
<name>A0ABS2N485_9BACI</name>
<dbReference type="RefSeq" id="WP_204501611.1">
    <property type="nucleotide sequence ID" value="NZ_JAFBDR010000023.1"/>
</dbReference>
<reference evidence="2 3" key="1">
    <citation type="submission" date="2021-01" db="EMBL/GenBank/DDBJ databases">
        <title>Genomic Encyclopedia of Type Strains, Phase IV (KMG-IV): sequencing the most valuable type-strain genomes for metagenomic binning, comparative biology and taxonomic classification.</title>
        <authorList>
            <person name="Goeker M."/>
        </authorList>
    </citation>
    <scope>NUCLEOTIDE SEQUENCE [LARGE SCALE GENOMIC DNA]</scope>
    <source>
        <strain evidence="2 3">DSM 23711</strain>
    </source>
</reference>
<evidence type="ECO:0000313" key="2">
    <source>
        <dbReference type="EMBL" id="MBM7572937.1"/>
    </source>
</evidence>
<protein>
    <submittedName>
        <fullName evidence="2">Uncharacterized protein</fullName>
    </submittedName>
</protein>
<keyword evidence="3" id="KW-1185">Reference proteome</keyword>